<dbReference type="RefSeq" id="WP_194413193.1">
    <property type="nucleotide sequence ID" value="NZ_BAABKZ010000001.1"/>
</dbReference>
<evidence type="ECO:0000256" key="1">
    <source>
        <dbReference type="SAM" id="MobiDB-lite"/>
    </source>
</evidence>
<reference evidence="5" key="1">
    <citation type="journal article" date="2019" name="Int. J. Syst. Evol. Microbiol.">
        <title>The Global Catalogue of Microorganisms (GCM) 10K type strain sequencing project: providing services to taxonomists for standard genome sequencing and annotation.</title>
        <authorList>
            <consortium name="The Broad Institute Genomics Platform"/>
            <consortium name="The Broad Institute Genome Sequencing Center for Infectious Disease"/>
            <person name="Wu L."/>
            <person name="Ma J."/>
        </authorList>
    </citation>
    <scope>NUCLEOTIDE SEQUENCE [LARGE SCALE GENOMIC DNA]</scope>
    <source>
        <strain evidence="5">JCM 18959</strain>
    </source>
</reference>
<keyword evidence="5" id="KW-1185">Reference proteome</keyword>
<evidence type="ECO:0000313" key="5">
    <source>
        <dbReference type="Proteomes" id="UP001501407"/>
    </source>
</evidence>
<accession>A0ABP9M6H5</accession>
<dbReference type="Gene3D" id="1.20.1260.10">
    <property type="match status" value="1"/>
</dbReference>
<dbReference type="Proteomes" id="UP001501407">
    <property type="component" value="Unassembled WGS sequence"/>
</dbReference>
<dbReference type="Pfam" id="PF03713">
    <property type="entry name" value="DUF305"/>
    <property type="match status" value="1"/>
</dbReference>
<comment type="caution">
    <text evidence="4">The sequence shown here is derived from an EMBL/GenBank/DDBJ whole genome shotgun (WGS) entry which is preliminary data.</text>
</comment>
<dbReference type="EMBL" id="BAABKZ010000001">
    <property type="protein sequence ID" value="GAA5089686.1"/>
    <property type="molecule type" value="Genomic_DNA"/>
</dbReference>
<proteinExistence type="predicted"/>
<feature type="domain" description="DUF305" evidence="3">
    <location>
        <begin position="73"/>
        <end position="217"/>
    </location>
</feature>
<evidence type="ECO:0000313" key="4">
    <source>
        <dbReference type="EMBL" id="GAA5089686.1"/>
    </source>
</evidence>
<dbReference type="InterPro" id="IPR012347">
    <property type="entry name" value="Ferritin-like"/>
</dbReference>
<protein>
    <recommendedName>
        <fullName evidence="3">DUF305 domain-containing protein</fullName>
    </recommendedName>
</protein>
<evidence type="ECO:0000259" key="3">
    <source>
        <dbReference type="Pfam" id="PF03713"/>
    </source>
</evidence>
<evidence type="ECO:0000256" key="2">
    <source>
        <dbReference type="SAM" id="SignalP"/>
    </source>
</evidence>
<feature type="chain" id="PRO_5045905691" description="DUF305 domain-containing protein" evidence="2">
    <location>
        <begin position="37"/>
        <end position="229"/>
    </location>
</feature>
<dbReference type="InterPro" id="IPR005183">
    <property type="entry name" value="DUF305_CopM-like"/>
</dbReference>
<gene>
    <name evidence="4" type="ORF">GCM10025760_14070</name>
</gene>
<name>A0ABP9M6H5_9MICO</name>
<organism evidence="4 5">
    <name type="scientific">Microbacterium yannicii</name>
    <dbReference type="NCBI Taxonomy" id="671622"/>
    <lineage>
        <taxon>Bacteria</taxon>
        <taxon>Bacillati</taxon>
        <taxon>Actinomycetota</taxon>
        <taxon>Actinomycetes</taxon>
        <taxon>Micrococcales</taxon>
        <taxon>Microbacteriaceae</taxon>
        <taxon>Microbacterium</taxon>
    </lineage>
</organism>
<sequence length="229" mass="23922">MSGIAPIRKAPVRRRAVAIVALTLAMATAAAGVALAVAATTAGAGARPAASPGTNATASASPSPSIPVTADDYCYVEAMIYYRVKEQELAQTLLRKEGLDAEASGFATGIAARDEDDLAELREWYVSWVDARPLEPPADGPCGGHGADHAQMPGMPSWSTLQGFVDARHPDAERRFAEILRDQNAGMVALVNLILDGEPHPAVVESAQQVLEQAASDAAIIDGILAREL</sequence>
<keyword evidence="2" id="KW-0732">Signal</keyword>
<feature type="region of interest" description="Disordered" evidence="1">
    <location>
        <begin position="46"/>
        <end position="65"/>
    </location>
</feature>
<feature type="signal peptide" evidence="2">
    <location>
        <begin position="1"/>
        <end position="36"/>
    </location>
</feature>